<organism evidence="2 3">
    <name type="scientific">Halopseudomonas xinjiangensis</name>
    <dbReference type="NCBI Taxonomy" id="487184"/>
    <lineage>
        <taxon>Bacteria</taxon>
        <taxon>Pseudomonadati</taxon>
        <taxon>Pseudomonadota</taxon>
        <taxon>Gammaproteobacteria</taxon>
        <taxon>Pseudomonadales</taxon>
        <taxon>Pseudomonadaceae</taxon>
        <taxon>Halopseudomonas</taxon>
    </lineage>
</organism>
<feature type="domain" description="Phosphoribosyltransferase" evidence="1">
    <location>
        <begin position="22"/>
        <end position="129"/>
    </location>
</feature>
<dbReference type="Proteomes" id="UP000243207">
    <property type="component" value="Chromosome I"/>
</dbReference>
<keyword evidence="3" id="KW-1185">Reference proteome</keyword>
<dbReference type="OrthoDB" id="9804476at2"/>
<dbReference type="Pfam" id="PF00156">
    <property type="entry name" value="Pribosyltran"/>
    <property type="match status" value="1"/>
</dbReference>
<dbReference type="RefSeq" id="WP_093395430.1">
    <property type="nucleotide sequence ID" value="NZ_LT629736.1"/>
</dbReference>
<dbReference type="EMBL" id="LT629736">
    <property type="protein sequence ID" value="SDS96716.1"/>
    <property type="molecule type" value="Genomic_DNA"/>
</dbReference>
<accession>A0A1H1WK64</accession>
<dbReference type="InterPro" id="IPR000836">
    <property type="entry name" value="PRTase_dom"/>
</dbReference>
<dbReference type="Gene3D" id="3.40.50.2020">
    <property type="match status" value="1"/>
</dbReference>
<dbReference type="CDD" id="cd06223">
    <property type="entry name" value="PRTases_typeI"/>
    <property type="match status" value="1"/>
</dbReference>
<reference evidence="3" key="1">
    <citation type="submission" date="2016-10" db="EMBL/GenBank/DDBJ databases">
        <authorList>
            <person name="Varghese N."/>
            <person name="Submissions S."/>
        </authorList>
    </citation>
    <scope>NUCLEOTIDE SEQUENCE [LARGE SCALE GENOMIC DNA]</scope>
    <source>
        <strain evidence="3">NRRL B-51270</strain>
    </source>
</reference>
<dbReference type="InterPro" id="IPR029057">
    <property type="entry name" value="PRTase-like"/>
</dbReference>
<dbReference type="SUPFAM" id="SSF53271">
    <property type="entry name" value="PRTase-like"/>
    <property type="match status" value="1"/>
</dbReference>
<dbReference type="STRING" id="487184.SAMN05216421_2591"/>
<evidence type="ECO:0000313" key="2">
    <source>
        <dbReference type="EMBL" id="SDS96716.1"/>
    </source>
</evidence>
<dbReference type="AlphaFoldDB" id="A0A1H1WK64"/>
<protein>
    <submittedName>
        <fullName evidence="2">Uncharacterized protein, HAD superfamily</fullName>
    </submittedName>
</protein>
<evidence type="ECO:0000259" key="1">
    <source>
        <dbReference type="Pfam" id="PF00156"/>
    </source>
</evidence>
<gene>
    <name evidence="2" type="ORF">SAMN05216421_2591</name>
</gene>
<sequence>MNYRSLNDLSRLSTAGACQIPNDIELVVGIPRSGMLAASIIALKLNIPLTDVQSFLRNDELKKGKTRTYKHASLTRPRDAKKILLVDDSICSGNSLRDAVEEVKAAFSGEVVTLAAFAEKNNRHMVDVHFELVEQPRMFEWNIMHHPYLAQACLDIDGVLCVDPTNEENDDGPNYLSFLGKTHPLFIPSVEVGHLVTSRLEKYRAQTEDWLERHGVRYGKLHMLDLPTAEERRRLNIHHKFKAEIYSKEPLARLFIESEKKQAIEIMSLTGKPVYCIETNEMYRPGELSLLKANAVRTGALVRTKGFTKLKAAVRKWFPANSVRKA</sequence>
<proteinExistence type="predicted"/>
<evidence type="ECO:0000313" key="3">
    <source>
        <dbReference type="Proteomes" id="UP000243207"/>
    </source>
</evidence>
<name>A0A1H1WK64_9GAMM</name>